<name>A0A561UBX4_9ACTN</name>
<keyword evidence="5" id="KW-0067">ATP-binding</keyword>
<dbReference type="Pfam" id="PF13195">
    <property type="entry name" value="DUF4011"/>
    <property type="match status" value="1"/>
</dbReference>
<dbReference type="FunFam" id="3.40.960.10:FF:000002">
    <property type="entry name" value="DNA helicase related protein"/>
    <property type="match status" value="1"/>
</dbReference>
<feature type="region of interest" description="Disordered" evidence="6">
    <location>
        <begin position="1394"/>
        <end position="1425"/>
    </location>
</feature>
<dbReference type="InterPro" id="IPR050534">
    <property type="entry name" value="Coronavir_polyprotein_1ab"/>
</dbReference>
<proteinExistence type="inferred from homology"/>
<evidence type="ECO:0000259" key="7">
    <source>
        <dbReference type="Pfam" id="PF11784"/>
    </source>
</evidence>
<dbReference type="Pfam" id="PF11784">
    <property type="entry name" value="DUF3320"/>
    <property type="match status" value="1"/>
</dbReference>
<dbReference type="Gene3D" id="3.40.960.10">
    <property type="entry name" value="VSR Endonuclease"/>
    <property type="match status" value="1"/>
</dbReference>
<dbReference type="Gene3D" id="3.40.50.300">
    <property type="entry name" value="P-loop containing nucleotide triphosphate hydrolases"/>
    <property type="match status" value="3"/>
</dbReference>
<evidence type="ECO:0000313" key="11">
    <source>
        <dbReference type="EMBL" id="TWF96868.1"/>
    </source>
</evidence>
<dbReference type="PANTHER" id="PTHR43788">
    <property type="entry name" value="DNA2/NAM7 HELICASE FAMILY MEMBER"/>
    <property type="match status" value="1"/>
</dbReference>
<evidence type="ECO:0000259" key="10">
    <source>
        <dbReference type="Pfam" id="PF18741"/>
    </source>
</evidence>
<evidence type="ECO:0000256" key="2">
    <source>
        <dbReference type="ARBA" id="ARBA00022741"/>
    </source>
</evidence>
<feature type="domain" description="DNA2/NAM7 helicase-like C-terminal" evidence="9">
    <location>
        <begin position="1062"/>
        <end position="1250"/>
    </location>
</feature>
<dbReference type="GO" id="GO:0005524">
    <property type="term" value="F:ATP binding"/>
    <property type="evidence" value="ECO:0007669"/>
    <property type="project" value="UniProtKB-KW"/>
</dbReference>
<gene>
    <name evidence="11" type="ORF">FHX73_11642</name>
</gene>
<evidence type="ECO:0000256" key="5">
    <source>
        <dbReference type="ARBA" id="ARBA00022840"/>
    </source>
</evidence>
<evidence type="ECO:0000256" key="6">
    <source>
        <dbReference type="SAM" id="MobiDB-lite"/>
    </source>
</evidence>
<comment type="similarity">
    <text evidence="1">Belongs to the DNA2/NAM7 helicase family.</text>
</comment>
<reference evidence="11 12" key="1">
    <citation type="submission" date="2019-06" db="EMBL/GenBank/DDBJ databases">
        <title>Sequencing the genomes of 1000 actinobacteria strains.</title>
        <authorList>
            <person name="Klenk H.-P."/>
        </authorList>
    </citation>
    <scope>NUCLEOTIDE SEQUENCE [LARGE SCALE GENOMIC DNA]</scope>
    <source>
        <strain evidence="11 12">DSM 44826</strain>
    </source>
</reference>
<dbReference type="GO" id="GO:0016787">
    <property type="term" value="F:hydrolase activity"/>
    <property type="evidence" value="ECO:0007669"/>
    <property type="project" value="UniProtKB-KW"/>
</dbReference>
<organism evidence="11 12">
    <name type="scientific">Kitasatospora viridis</name>
    <dbReference type="NCBI Taxonomy" id="281105"/>
    <lineage>
        <taxon>Bacteria</taxon>
        <taxon>Bacillati</taxon>
        <taxon>Actinomycetota</taxon>
        <taxon>Actinomycetes</taxon>
        <taxon>Kitasatosporales</taxon>
        <taxon>Streptomycetaceae</taxon>
        <taxon>Kitasatospora</taxon>
    </lineage>
</organism>
<dbReference type="PANTHER" id="PTHR43788:SF8">
    <property type="entry name" value="DNA-BINDING PROTEIN SMUBP-2"/>
    <property type="match status" value="1"/>
</dbReference>
<keyword evidence="12" id="KW-1185">Reference proteome</keyword>
<feature type="domain" description="Restriction endonuclease type II-like" evidence="10">
    <location>
        <begin position="1297"/>
        <end position="1393"/>
    </location>
</feature>
<dbReference type="InterPro" id="IPR049468">
    <property type="entry name" value="Restrct_endonuc-II-like_dom"/>
</dbReference>
<dbReference type="InterPro" id="IPR025103">
    <property type="entry name" value="DUF4011"/>
</dbReference>
<dbReference type="FunFam" id="3.40.50.300:FF:002063">
    <property type="entry name" value="DNA helicase related protein"/>
    <property type="match status" value="1"/>
</dbReference>
<evidence type="ECO:0000259" key="8">
    <source>
        <dbReference type="Pfam" id="PF13086"/>
    </source>
</evidence>
<dbReference type="Proteomes" id="UP000317940">
    <property type="component" value="Unassembled WGS sequence"/>
</dbReference>
<evidence type="ECO:0000256" key="1">
    <source>
        <dbReference type="ARBA" id="ARBA00007913"/>
    </source>
</evidence>
<dbReference type="EMBL" id="VIWT01000001">
    <property type="protein sequence ID" value="TWF96868.1"/>
    <property type="molecule type" value="Genomic_DNA"/>
</dbReference>
<dbReference type="GO" id="GO:0043139">
    <property type="term" value="F:5'-3' DNA helicase activity"/>
    <property type="evidence" value="ECO:0007669"/>
    <property type="project" value="TreeGrafter"/>
</dbReference>
<dbReference type="InterPro" id="IPR011335">
    <property type="entry name" value="Restrct_endonuc-II-like"/>
</dbReference>
<keyword evidence="4" id="KW-0347">Helicase</keyword>
<dbReference type="InterPro" id="IPR041677">
    <property type="entry name" value="DNA2/NAM7_AAA_11"/>
</dbReference>
<dbReference type="Pfam" id="PF18741">
    <property type="entry name" value="MTES_1575"/>
    <property type="match status" value="1"/>
</dbReference>
<comment type="caution">
    <text evidence="11">The sequence shown here is derived from an EMBL/GenBank/DDBJ whole genome shotgun (WGS) entry which is preliminary data.</text>
</comment>
<protein>
    <submittedName>
        <fullName evidence="11">AAA domain-containing protein</fullName>
    </submittedName>
</protein>
<dbReference type="InterPro" id="IPR021754">
    <property type="entry name" value="DUF3320"/>
</dbReference>
<accession>A0A561UBX4</accession>
<feature type="domain" description="DUF3320" evidence="7">
    <location>
        <begin position="1463"/>
        <end position="1511"/>
    </location>
</feature>
<sequence length="1625" mass="178731">MREWPMSSPARSGADDPGLDRLKVVLSGWRNSLLDMGGRNRLLNFRHTKTASLELTSPVAATVLRGLAKGFEFAAVTAQDQPALLGALPSEARELVTQKPTQAALDSALVALSGKSRQMFNDYGLWVLWLGVGILDWREDGAQQSSSAPLLLVPVELRRDAGGRTRLHLKTDQEWIHNPALAVKLERLGVDWTRVTGAEASDLGTVLAAARAVAASRDGWSVAERVVLGLFASYKESMYQDLLQNERRILAHPLVRAVGLGPESGLPADLIDFEPPDTERIDELQLPERTPLVLDADASQRQCVAAALDRRSFVMSGPPGTGKSQTIANMIAALIQDGRSVLFVSEKAAALDVVRNRLRDVGLNDFVLALHSGDTTKRAVATELARVLTTEARVTGAAEHELDRARRLREELSAYAAAMNQVREPLGRSLHDVLGRLALLDQAETPAVLLDSRRNTPAIRALAAGQLRELVDAGRNISRAWRPVCEGEAFVWRGLSGDSGLTVAEQAVDALAGLRTAVERRPFAGFRVEPATTDAVLQYVRTVRAGLPGRPTSADTVLADDCTVLLGQLAGLFGISDPTTPDSAFELLELADLTAAPHRPPAAWLTPARCREVARATTELRQALVAESAAREAAALTFGDQVLRAAELPELVRRFTEEYQGWQWPLKKQLKSDRKAAAALTHRGTWEKQLGGRLTDALSWQVAAAEVVRLADQHAELLGSYTPRNEAGLASLEEALETTLRIVELTDENTDRRALAALLADGAEPGEAVALLADGARTALAHWCDATEHRARLWTESAEVLRRLFEAPRDAQLRIELSTSLDRARTLLGELTADPQGPQEWRAYQDAMAVLVQHGAEQLVIRAAERGVAAGQLPEVLEQAVLKAWADDVLATDARLRTTRSADLDSRVSDFQEADRRLVAAAAGAVVEACNRRRPRSLVGGAAAVIVRQAELKTRHMPVRDLLGRTRDVVRSIKPCFMMSPLTVSQFLPADYEFDVVIFDEASQVRPGDAINCIYRGRAVVVAGDAKQLPPTSFFDSSVEDEGEEYSEELPDSFESLLDACKAGTMRELPLRWHYRSRHENLIAFSNHSFYRNSMVTFPGALDEGNDVGVAFLRADGVYDRGGRRDNRIEARFVADRVIHHFDTRPRRSLGVVALSQAQATAIEEEVQQARLRRPDLDRCFSEDRLDGFFVKNLESVQGDERDVMIMSVGYGPDQQGKVGLNFGPINRDGGWRRLNVAVTRARYRMEVIASFHGGSLADSANKSLQHLKRYLEYAQDGPAVLARDLVQEDAEPDSPFEESVLNVLRDWGYQVQPQVGVAGYRIDLGVRYPELPGAYALGIECDGAMYHSSKAARDRDRLREQVLTGLGWRLHRIWGTDWYRGRTEAEARLREAVQQATERGPLGTTFSARPVEDEPNGDRPTGSAVELADVPAEPGRVPVAAPERLWSATYQVYRGSVSVPYELHTPEARPALEGLLRAIVELEGPIHDELLVQRVREVWGVGRAGTRIRDNIDVVLGRLSRSGWILREEHFSTVRGSGESKARHPDGDAARKCDQIAPEERRLALRELVVECPGMSEDEVIRQACEFFGWRRVTRDTRASLESDLAALYQAGVLDHTGGVVRAL</sequence>
<evidence type="ECO:0000313" key="12">
    <source>
        <dbReference type="Proteomes" id="UP000317940"/>
    </source>
</evidence>
<dbReference type="InterPro" id="IPR041679">
    <property type="entry name" value="DNA2/NAM7-like_C"/>
</dbReference>
<evidence type="ECO:0000259" key="9">
    <source>
        <dbReference type="Pfam" id="PF13087"/>
    </source>
</evidence>
<dbReference type="CDD" id="cd18808">
    <property type="entry name" value="SF1_C_Upf1"/>
    <property type="match status" value="1"/>
</dbReference>
<dbReference type="SUPFAM" id="SSF52980">
    <property type="entry name" value="Restriction endonuclease-like"/>
    <property type="match status" value="1"/>
</dbReference>
<evidence type="ECO:0000256" key="4">
    <source>
        <dbReference type="ARBA" id="ARBA00022806"/>
    </source>
</evidence>
<dbReference type="Pfam" id="PF13086">
    <property type="entry name" value="AAA_11"/>
    <property type="match status" value="1"/>
</dbReference>
<evidence type="ECO:0000256" key="3">
    <source>
        <dbReference type="ARBA" id="ARBA00022801"/>
    </source>
</evidence>
<dbReference type="SUPFAM" id="SSF52540">
    <property type="entry name" value="P-loop containing nucleoside triphosphate hydrolases"/>
    <property type="match status" value="2"/>
</dbReference>
<feature type="domain" description="DNA2/NAM7 helicase helicase" evidence="8">
    <location>
        <begin position="297"/>
        <end position="401"/>
    </location>
</feature>
<dbReference type="InterPro" id="IPR027417">
    <property type="entry name" value="P-loop_NTPase"/>
</dbReference>
<dbReference type="Pfam" id="PF13087">
    <property type="entry name" value="AAA_12"/>
    <property type="match status" value="1"/>
</dbReference>
<keyword evidence="2" id="KW-0547">Nucleotide-binding</keyword>
<keyword evidence="3" id="KW-0378">Hydrolase</keyword>
<dbReference type="InterPro" id="IPR047187">
    <property type="entry name" value="SF1_C_Upf1"/>
</dbReference>